<evidence type="ECO:0000313" key="2">
    <source>
        <dbReference type="Proteomes" id="UP000663722"/>
    </source>
</evidence>
<organism evidence="1 2">
    <name type="scientific">Desulfonema magnum</name>
    <dbReference type="NCBI Taxonomy" id="45655"/>
    <lineage>
        <taxon>Bacteria</taxon>
        <taxon>Pseudomonadati</taxon>
        <taxon>Thermodesulfobacteriota</taxon>
        <taxon>Desulfobacteria</taxon>
        <taxon>Desulfobacterales</taxon>
        <taxon>Desulfococcaceae</taxon>
        <taxon>Desulfonema</taxon>
    </lineage>
</organism>
<proteinExistence type="predicted"/>
<reference evidence="1" key="1">
    <citation type="journal article" date="2021" name="Microb. Physiol.">
        <title>Proteogenomic Insights into the Physiology of Marine, Sulfate-Reducing, Filamentous Desulfonema limicola and Desulfonema magnum.</title>
        <authorList>
            <person name="Schnaars V."/>
            <person name="Wohlbrand L."/>
            <person name="Scheve S."/>
            <person name="Hinrichs C."/>
            <person name="Reinhardt R."/>
            <person name="Rabus R."/>
        </authorList>
    </citation>
    <scope>NUCLEOTIDE SEQUENCE</scope>
    <source>
        <strain evidence="1">4be13</strain>
    </source>
</reference>
<keyword evidence="2" id="KW-1185">Reference proteome</keyword>
<dbReference type="KEGG" id="dmm:dnm_008290"/>
<protein>
    <submittedName>
        <fullName evidence="1">Uncharacterized protein</fullName>
    </submittedName>
</protein>
<dbReference type="EMBL" id="CP061800">
    <property type="protein sequence ID" value="QTA84828.1"/>
    <property type="molecule type" value="Genomic_DNA"/>
</dbReference>
<evidence type="ECO:0000313" key="1">
    <source>
        <dbReference type="EMBL" id="QTA84828.1"/>
    </source>
</evidence>
<accession>A0A975BGF1</accession>
<dbReference type="AlphaFoldDB" id="A0A975BGF1"/>
<name>A0A975BGF1_9BACT</name>
<gene>
    <name evidence="1" type="ORF">dnm_008290</name>
</gene>
<dbReference type="Proteomes" id="UP000663722">
    <property type="component" value="Chromosome"/>
</dbReference>
<sequence length="47" mass="5913">MIRSEQKACHFCKSRNDRKKLEHRVIVKIFDQRNFYLLILCHVLRYY</sequence>